<dbReference type="GO" id="GO:0005654">
    <property type="term" value="C:nucleoplasm"/>
    <property type="evidence" value="ECO:0007669"/>
    <property type="project" value="TreeGrafter"/>
</dbReference>
<reference evidence="7" key="1">
    <citation type="journal article" date="2018" name="Biotechnol. Bioeng.">
        <title>A reference genome of the Chinese hamster based on a hybrid assembly strategy.</title>
        <authorList>
            <person name="Rupp O."/>
            <person name="MacDonald M.L."/>
            <person name="Li S."/>
            <person name="Dhiman H."/>
            <person name="Polson S."/>
            <person name="Griep S."/>
            <person name="Heffner K."/>
            <person name="Hernandez I."/>
            <person name="Brinkrolf K."/>
            <person name="Jadhav V."/>
            <person name="Samoudi M."/>
            <person name="Hao H."/>
            <person name="Kingham B."/>
            <person name="Goesmann A."/>
            <person name="Betenbaugh M.J."/>
            <person name="Lewis N.E."/>
            <person name="Borth N."/>
            <person name="Lee K.H."/>
        </authorList>
    </citation>
    <scope>NUCLEOTIDE SEQUENCE [LARGE SCALE GENOMIC DNA]</scope>
    <source>
        <strain evidence="7">17A/GY</strain>
    </source>
</reference>
<dbReference type="Gene3D" id="1.10.533.10">
    <property type="entry name" value="Death Domain, Fas"/>
    <property type="match status" value="1"/>
</dbReference>
<dbReference type="InterPro" id="IPR004020">
    <property type="entry name" value="DAPIN"/>
</dbReference>
<dbReference type="Proteomes" id="UP001108280">
    <property type="component" value="Chromosome 5"/>
</dbReference>
<sequence length="585" mass="64937">MVNEYKKIVLLSGLQSISDYHFRVLKSLLTPDLQLNKKMQDDYDRIKIADLMEEKFQSDAGLSILIELFQNIPELGDLVHTLRKQMEKVKNKNQRKVKHVSKRPKHDESCTSHLSSNTKEALKLEPTMKTPSLEKHRDTITKSPDIVTAQSLQGKHKLPELSATNRCQAVREPQTPRGLPTTASSSLQTPPEPSTSRGPSAPFSTSGQTSQVSPVTASSSIHTAQVTSTRSYSHQDPLKSPKTASSSVPALQASPATVTSNAHTLSTPQAAGYRSFQASRMTPATMTSGYKSPWVSAPTVSGSYNTPQDTPATMPSSFKSPLQSAATQPSSSSTPQWCSAKVPGSSSATLLFSAIPLKKPRLKTIPKRPSEEDGHQEGPKQVMVLKATEPFTYDMREDKTMFHATVATETEFFRVKVFDKVLKEKFIINNVIVISDYIGRNGFLEIHSASSVSEVNGKTVMNIPPSLRQRANATPKINTICTQRVGTFVNGVFAVYRKTVKNEFIYYGIEDKTGKMEVVVHGQFTNMYCEPGDKLRLFCFELSTSMDKWQLRSGRHSYLQVIQARMRDLEPPNPYSLMENPYTPI</sequence>
<feature type="compositionally biased region" description="Polar residues" evidence="4">
    <location>
        <begin position="301"/>
        <end position="319"/>
    </location>
</feature>
<dbReference type="RefSeq" id="XP_035310311.1">
    <property type="nucleotide sequence ID" value="XM_035454420.1"/>
</dbReference>
<dbReference type="SMART" id="SM01289">
    <property type="entry name" value="PYRIN"/>
    <property type="match status" value="1"/>
</dbReference>
<comment type="subcellular location">
    <subcellularLocation>
        <location evidence="1">Nucleus</location>
    </subcellularLocation>
</comment>
<dbReference type="CDD" id="cd08305">
    <property type="entry name" value="Pyrin"/>
    <property type="match status" value="1"/>
</dbReference>
<dbReference type="Gene3D" id="2.40.50.140">
    <property type="entry name" value="Nucleic acid-binding proteins"/>
    <property type="match status" value="2"/>
</dbReference>
<evidence type="ECO:0000256" key="3">
    <source>
        <dbReference type="ARBA" id="ARBA00023242"/>
    </source>
</evidence>
<dbReference type="PANTHER" id="PTHR12200">
    <property type="entry name" value="INTERFERON-INDUCIBLE PROTEIN AIM2 FAMILY MEMBER"/>
    <property type="match status" value="1"/>
</dbReference>
<feature type="region of interest" description="Disordered" evidence="4">
    <location>
        <begin position="301"/>
        <end position="339"/>
    </location>
</feature>
<evidence type="ECO:0000313" key="8">
    <source>
        <dbReference type="RefSeq" id="XP_035301637.1"/>
    </source>
</evidence>
<accession>A0A9J7GZF4</accession>
<feature type="region of interest" description="Disordered" evidence="4">
    <location>
        <begin position="90"/>
        <end position="265"/>
    </location>
</feature>
<dbReference type="InterPro" id="IPR012340">
    <property type="entry name" value="NA-bd_OB-fold"/>
</dbReference>
<dbReference type="GO" id="GO:0035458">
    <property type="term" value="P:cellular response to interferon-beta"/>
    <property type="evidence" value="ECO:0007669"/>
    <property type="project" value="InterPro"/>
</dbReference>
<dbReference type="FunFam" id="2.40.50.140:FF:000101">
    <property type="entry name" value="Myeloid cell nuclear differentiation antigen"/>
    <property type="match status" value="1"/>
</dbReference>
<dbReference type="SUPFAM" id="SSF159141">
    <property type="entry name" value="HIN-2000 domain-like"/>
    <property type="match status" value="2"/>
</dbReference>
<dbReference type="GO" id="GO:0002218">
    <property type="term" value="P:activation of innate immune response"/>
    <property type="evidence" value="ECO:0007669"/>
    <property type="project" value="InterPro"/>
</dbReference>
<dbReference type="GO" id="GO:0003690">
    <property type="term" value="F:double-stranded DNA binding"/>
    <property type="evidence" value="ECO:0007669"/>
    <property type="project" value="TreeGrafter"/>
</dbReference>
<comment type="similarity">
    <text evidence="2">Belongs to the HIN-200 family.</text>
</comment>
<dbReference type="FunFam" id="1.10.533.10:FF:000011">
    <property type="entry name" value="Myeloid cell nuclear differentiation antigen"/>
    <property type="match status" value="1"/>
</dbReference>
<evidence type="ECO:0000313" key="7">
    <source>
        <dbReference type="Proteomes" id="UP001108280"/>
    </source>
</evidence>
<evidence type="ECO:0000256" key="2">
    <source>
        <dbReference type="ARBA" id="ARBA00008647"/>
    </source>
</evidence>
<dbReference type="PROSITE" id="PS50824">
    <property type="entry name" value="DAPIN"/>
    <property type="match status" value="1"/>
</dbReference>
<dbReference type="GO" id="GO:0005829">
    <property type="term" value="C:cytosol"/>
    <property type="evidence" value="ECO:0007669"/>
    <property type="project" value="TreeGrafter"/>
</dbReference>
<feature type="domain" description="HIN-200" evidence="6">
    <location>
        <begin position="364"/>
        <end position="562"/>
    </location>
</feature>
<feature type="compositionally biased region" description="Basic residues" evidence="4">
    <location>
        <begin position="91"/>
        <end position="104"/>
    </location>
</feature>
<feature type="compositionally biased region" description="Polar residues" evidence="4">
    <location>
        <begin position="242"/>
        <end position="265"/>
    </location>
</feature>
<keyword evidence="7" id="KW-1185">Reference proteome</keyword>
<organism evidence="7 8">
    <name type="scientific">Cricetulus griseus</name>
    <name type="common">Chinese hamster</name>
    <name type="synonym">Cricetulus barabensis griseus</name>
    <dbReference type="NCBI Taxonomy" id="10029"/>
    <lineage>
        <taxon>Eukaryota</taxon>
        <taxon>Metazoa</taxon>
        <taxon>Chordata</taxon>
        <taxon>Craniata</taxon>
        <taxon>Vertebrata</taxon>
        <taxon>Euteleostomi</taxon>
        <taxon>Mammalia</taxon>
        <taxon>Eutheria</taxon>
        <taxon>Euarchontoglires</taxon>
        <taxon>Glires</taxon>
        <taxon>Rodentia</taxon>
        <taxon>Myomorpha</taxon>
        <taxon>Muroidea</taxon>
        <taxon>Cricetidae</taxon>
        <taxon>Cricetinae</taxon>
        <taxon>Cricetulus</taxon>
    </lineage>
</organism>
<feature type="compositionally biased region" description="Polar residues" evidence="4">
    <location>
        <begin position="181"/>
        <end position="234"/>
    </location>
</feature>
<dbReference type="KEGG" id="cge:100757690"/>
<evidence type="ECO:0000259" key="6">
    <source>
        <dbReference type="PROSITE" id="PS50834"/>
    </source>
</evidence>
<keyword evidence="3" id="KW-0539">Nucleus</keyword>
<reference evidence="7" key="2">
    <citation type="journal article" date="2020" name="Biotechnol. Bioeng.">
        <title>Chromosome-scale scaffolds for the Chinese hamster reference genome assembly to facilitate the study of the CHO epigenome.</title>
        <authorList>
            <person name="Hilliard W."/>
            <person name="MacDonald M."/>
            <person name="Lee K.H."/>
        </authorList>
    </citation>
    <scope>NUCLEOTIDE SEQUENCE [LARGE SCALE GENOMIC DNA]</scope>
    <source>
        <strain evidence="7">17A/GY</strain>
    </source>
</reference>
<dbReference type="PANTHER" id="PTHR12200:SF28">
    <property type="entry name" value="INTEFERON-ACTIVABLE PROTEIN 208-RELATED"/>
    <property type="match status" value="1"/>
</dbReference>
<gene>
    <name evidence="8" type="primary">LOC100757690</name>
</gene>
<dbReference type="GeneID" id="100757690"/>
<evidence type="ECO:0000259" key="5">
    <source>
        <dbReference type="PROSITE" id="PS50824"/>
    </source>
</evidence>
<dbReference type="Pfam" id="PF02760">
    <property type="entry name" value="HIN"/>
    <property type="match status" value="1"/>
</dbReference>
<dbReference type="InterPro" id="IPR040205">
    <property type="entry name" value="HIN-200"/>
</dbReference>
<dbReference type="FunFam" id="2.40.50.140:FF:000500">
    <property type="entry name" value="Interferon-activable protein 202"/>
    <property type="match status" value="1"/>
</dbReference>
<evidence type="ECO:0000256" key="4">
    <source>
        <dbReference type="SAM" id="MobiDB-lite"/>
    </source>
</evidence>
<dbReference type="RefSeq" id="XP_035301637.1">
    <property type="nucleotide sequence ID" value="XM_035445746.1"/>
</dbReference>
<dbReference type="PROSITE" id="PS50834">
    <property type="entry name" value="HIN_200"/>
    <property type="match status" value="1"/>
</dbReference>
<evidence type="ECO:0000256" key="1">
    <source>
        <dbReference type="ARBA" id="ARBA00004123"/>
    </source>
</evidence>
<dbReference type="AlphaFoldDB" id="A0A9J7GZF4"/>
<feature type="domain" description="Pyrin" evidence="5">
    <location>
        <begin position="1"/>
        <end position="88"/>
    </location>
</feature>
<feature type="compositionally biased region" description="Low complexity" evidence="4">
    <location>
        <begin position="320"/>
        <end position="339"/>
    </location>
</feature>
<name>A0A9J7GZF4_CRIGR</name>
<reference evidence="8" key="3">
    <citation type="submission" date="2025-08" db="UniProtKB">
        <authorList>
            <consortium name="RefSeq"/>
        </authorList>
    </citation>
    <scope>IDENTIFICATION</scope>
    <source>
        <strain evidence="8">17A/GY</strain>
        <tissue evidence="8">Liver</tissue>
    </source>
</reference>
<proteinExistence type="inferred from homology"/>
<dbReference type="InterPro" id="IPR011029">
    <property type="entry name" value="DEATH-like_dom_sf"/>
</dbReference>
<dbReference type="Pfam" id="PF02758">
    <property type="entry name" value="PYRIN"/>
    <property type="match status" value="1"/>
</dbReference>
<dbReference type="InterPro" id="IPR004021">
    <property type="entry name" value="HIN200/IF120x"/>
</dbReference>
<protein>
    <submittedName>
        <fullName evidence="8">Pyrin and HIN domain-containing protein 1-like</fullName>
    </submittedName>
</protein>
<dbReference type="OrthoDB" id="9622064at2759"/>